<dbReference type="InterPro" id="IPR036814">
    <property type="entry name" value="YqcC-like_sf"/>
</dbReference>
<evidence type="ECO:0000313" key="2">
    <source>
        <dbReference type="EMBL" id="NOU50676.1"/>
    </source>
</evidence>
<dbReference type="Gene3D" id="1.20.1440.40">
    <property type="entry name" value="YqcC-like"/>
    <property type="match status" value="1"/>
</dbReference>
<sequence>MQLQALEQALASAKLWQITPIDPQLLQSTQPFCCDTLQFEQWLQFVFIPKMSALIAQDLPLPTNIAIAPMAQMTLSDQANYDVILSILEQIDNSLSQSDVC</sequence>
<comment type="caution">
    <text evidence="2">The sequence shown here is derived from an EMBL/GenBank/DDBJ whole genome shotgun (WGS) entry which is preliminary data.</text>
</comment>
<dbReference type="PIRSF" id="PIRSF006257">
    <property type="entry name" value="UCP006257"/>
    <property type="match status" value="1"/>
</dbReference>
<evidence type="ECO:0000259" key="1">
    <source>
        <dbReference type="Pfam" id="PF04287"/>
    </source>
</evidence>
<organism evidence="2 3">
    <name type="scientific">Pseudoalteromonas caenipelagi</name>
    <dbReference type="NCBI Taxonomy" id="2726988"/>
    <lineage>
        <taxon>Bacteria</taxon>
        <taxon>Pseudomonadati</taxon>
        <taxon>Pseudomonadota</taxon>
        <taxon>Gammaproteobacteria</taxon>
        <taxon>Alteromonadales</taxon>
        <taxon>Pseudoalteromonadaceae</taxon>
        <taxon>Pseudoalteromonas</taxon>
    </lineage>
</organism>
<evidence type="ECO:0000313" key="3">
    <source>
        <dbReference type="Proteomes" id="UP000586305"/>
    </source>
</evidence>
<name>A0A849VBL4_9GAMM</name>
<accession>A0A849VBL4</accession>
<gene>
    <name evidence="2" type="ORF">HG263_08990</name>
</gene>
<protein>
    <submittedName>
        <fullName evidence="2">YqcC family protein</fullName>
    </submittedName>
</protein>
<proteinExistence type="predicted"/>
<dbReference type="PANTHER" id="PTHR39586:SF1">
    <property type="entry name" value="CYTOPLASMIC PROTEIN"/>
    <property type="match status" value="1"/>
</dbReference>
<dbReference type="EMBL" id="JABBPG010000003">
    <property type="protein sequence ID" value="NOU50676.1"/>
    <property type="molecule type" value="Genomic_DNA"/>
</dbReference>
<keyword evidence="3" id="KW-1185">Reference proteome</keyword>
<dbReference type="PANTHER" id="PTHR39586">
    <property type="entry name" value="CYTOPLASMIC PROTEIN-RELATED"/>
    <property type="match status" value="1"/>
</dbReference>
<dbReference type="AlphaFoldDB" id="A0A849VBL4"/>
<feature type="domain" description="YqcC-like" evidence="1">
    <location>
        <begin position="2"/>
        <end position="93"/>
    </location>
</feature>
<dbReference type="SUPFAM" id="SSF158452">
    <property type="entry name" value="YqcC-like"/>
    <property type="match status" value="1"/>
</dbReference>
<dbReference type="InterPro" id="IPR007384">
    <property type="entry name" value="UCP006257"/>
</dbReference>
<dbReference type="InterPro" id="IPR023376">
    <property type="entry name" value="YqcC-like_dom"/>
</dbReference>
<dbReference type="Proteomes" id="UP000586305">
    <property type="component" value="Unassembled WGS sequence"/>
</dbReference>
<dbReference type="Pfam" id="PF04287">
    <property type="entry name" value="DUF446"/>
    <property type="match status" value="1"/>
</dbReference>
<dbReference type="GO" id="GO:0044010">
    <property type="term" value="P:single-species biofilm formation"/>
    <property type="evidence" value="ECO:0007669"/>
    <property type="project" value="TreeGrafter"/>
</dbReference>
<reference evidence="2 3" key="1">
    <citation type="submission" date="2020-04" db="EMBL/GenBank/DDBJ databases">
        <title>Pseudoalteromonas caenipelagi sp. nov., isolated from a tidal flat.</title>
        <authorList>
            <person name="Park S."/>
            <person name="Yoon J.-H."/>
        </authorList>
    </citation>
    <scope>NUCLEOTIDE SEQUENCE [LARGE SCALE GENOMIC DNA]</scope>
    <source>
        <strain evidence="2 3">JBTF-M23</strain>
    </source>
</reference>